<sequence>MRYVGMGVEPFGPGDCVLLGPDLAHCWINHPEEDGRDVEAYVIQFNGELWNQNLTKWPEFEGVMRLLDFSKGGIVFHASQVEDLFGKFDEVAPAYRIPQLLNLLLRLSESPHRTLTATYAVYEDHQRFNLVFGYIINHFREQIELETVAELVGLTPTSFCRYFKKMTGKTLFDIVLHYRMEAAAQLLAATEHPINLVAFESGFESLSYFNRAFKKCKGSAPKMFRQKYRGKLKQPKTR</sequence>
<keyword evidence="6" id="KW-1185">Reference proteome</keyword>
<reference evidence="6" key="1">
    <citation type="journal article" date="2019" name="Int. J. Syst. Evol. Microbiol.">
        <title>The Global Catalogue of Microorganisms (GCM) 10K type strain sequencing project: providing services to taxonomists for standard genome sequencing and annotation.</title>
        <authorList>
            <consortium name="The Broad Institute Genomics Platform"/>
            <consortium name="The Broad Institute Genome Sequencing Center for Infectious Disease"/>
            <person name="Wu L."/>
            <person name="Ma J."/>
        </authorList>
    </citation>
    <scope>NUCLEOTIDE SEQUENCE [LARGE SCALE GENOMIC DNA]</scope>
    <source>
        <strain evidence="6">CGMCC 1.15288</strain>
    </source>
</reference>
<organism evidence="5 6">
    <name type="scientific">Dyadobacter endophyticus</name>
    <dbReference type="NCBI Taxonomy" id="1749036"/>
    <lineage>
        <taxon>Bacteria</taxon>
        <taxon>Pseudomonadati</taxon>
        <taxon>Bacteroidota</taxon>
        <taxon>Cytophagia</taxon>
        <taxon>Cytophagales</taxon>
        <taxon>Spirosomataceae</taxon>
        <taxon>Dyadobacter</taxon>
    </lineage>
</organism>
<comment type="caution">
    <text evidence="5">The sequence shown here is derived from an EMBL/GenBank/DDBJ whole genome shotgun (WGS) entry which is preliminary data.</text>
</comment>
<evidence type="ECO:0000259" key="4">
    <source>
        <dbReference type="PROSITE" id="PS01124"/>
    </source>
</evidence>
<evidence type="ECO:0000256" key="1">
    <source>
        <dbReference type="ARBA" id="ARBA00023015"/>
    </source>
</evidence>
<dbReference type="Pfam" id="PF12833">
    <property type="entry name" value="HTH_18"/>
    <property type="match status" value="1"/>
</dbReference>
<name>A0ABQ1Z391_9BACT</name>
<dbReference type="Gene3D" id="1.10.10.60">
    <property type="entry name" value="Homeodomain-like"/>
    <property type="match status" value="2"/>
</dbReference>
<dbReference type="InterPro" id="IPR009057">
    <property type="entry name" value="Homeodomain-like_sf"/>
</dbReference>
<dbReference type="SMART" id="SM00342">
    <property type="entry name" value="HTH_ARAC"/>
    <property type="match status" value="1"/>
</dbReference>
<dbReference type="Proteomes" id="UP000600214">
    <property type="component" value="Unassembled WGS sequence"/>
</dbReference>
<dbReference type="InterPro" id="IPR018060">
    <property type="entry name" value="HTH_AraC"/>
</dbReference>
<evidence type="ECO:0000256" key="3">
    <source>
        <dbReference type="ARBA" id="ARBA00023163"/>
    </source>
</evidence>
<gene>
    <name evidence="5" type="ORF">GCM10007423_49780</name>
</gene>
<keyword evidence="1" id="KW-0805">Transcription regulation</keyword>
<dbReference type="PANTHER" id="PTHR43280">
    <property type="entry name" value="ARAC-FAMILY TRANSCRIPTIONAL REGULATOR"/>
    <property type="match status" value="1"/>
</dbReference>
<dbReference type="EMBL" id="BMIA01000004">
    <property type="protein sequence ID" value="GGH48504.1"/>
    <property type="molecule type" value="Genomic_DNA"/>
</dbReference>
<dbReference type="SUPFAM" id="SSF46689">
    <property type="entry name" value="Homeodomain-like"/>
    <property type="match status" value="2"/>
</dbReference>
<dbReference type="PROSITE" id="PS01124">
    <property type="entry name" value="HTH_ARAC_FAMILY_2"/>
    <property type="match status" value="1"/>
</dbReference>
<evidence type="ECO:0000256" key="2">
    <source>
        <dbReference type="ARBA" id="ARBA00023125"/>
    </source>
</evidence>
<dbReference type="PANTHER" id="PTHR43280:SF27">
    <property type="entry name" value="TRANSCRIPTIONAL REGULATOR MTLR"/>
    <property type="match status" value="1"/>
</dbReference>
<accession>A0ABQ1Z391</accession>
<evidence type="ECO:0000313" key="6">
    <source>
        <dbReference type="Proteomes" id="UP000600214"/>
    </source>
</evidence>
<keyword evidence="3" id="KW-0804">Transcription</keyword>
<keyword evidence="2" id="KW-0238">DNA-binding</keyword>
<proteinExistence type="predicted"/>
<evidence type="ECO:0000313" key="5">
    <source>
        <dbReference type="EMBL" id="GGH48504.1"/>
    </source>
</evidence>
<feature type="domain" description="HTH araC/xylS-type" evidence="4">
    <location>
        <begin position="129"/>
        <end position="227"/>
    </location>
</feature>
<protein>
    <recommendedName>
        <fullName evidence="4">HTH araC/xylS-type domain-containing protein</fullName>
    </recommendedName>
</protein>